<dbReference type="GO" id="GO:0016788">
    <property type="term" value="F:hydrolase activity, acting on ester bonds"/>
    <property type="evidence" value="ECO:0007669"/>
    <property type="project" value="UniProtKB-ARBA"/>
</dbReference>
<organism evidence="1 2">
    <name type="scientific">Nitrosospira briensis</name>
    <dbReference type="NCBI Taxonomy" id="35799"/>
    <lineage>
        <taxon>Bacteria</taxon>
        <taxon>Pseudomonadati</taxon>
        <taxon>Pseudomonadota</taxon>
        <taxon>Betaproteobacteria</taxon>
        <taxon>Nitrosomonadales</taxon>
        <taxon>Nitrosomonadaceae</taxon>
        <taxon>Nitrosospira</taxon>
    </lineage>
</organism>
<dbReference type="SUPFAM" id="SSF52266">
    <property type="entry name" value="SGNH hydrolase"/>
    <property type="match status" value="1"/>
</dbReference>
<evidence type="ECO:0000313" key="1">
    <source>
        <dbReference type="EMBL" id="SFN58808.1"/>
    </source>
</evidence>
<dbReference type="EMBL" id="FOVJ01000002">
    <property type="protein sequence ID" value="SFN58808.1"/>
    <property type="molecule type" value="Genomic_DNA"/>
</dbReference>
<dbReference type="RefSeq" id="WP_074795860.1">
    <property type="nucleotide sequence ID" value="NZ_FOVJ01000002.1"/>
</dbReference>
<keyword evidence="2" id="KW-1185">Reference proteome</keyword>
<evidence type="ECO:0000313" key="2">
    <source>
        <dbReference type="Proteomes" id="UP000183107"/>
    </source>
</evidence>
<dbReference type="OrthoDB" id="6194308at2"/>
<keyword evidence="1" id="KW-0378">Hydrolase</keyword>
<protein>
    <submittedName>
        <fullName evidence="1">GDSL-like Lipase/Acylhydrolase family protein</fullName>
    </submittedName>
</protein>
<dbReference type="AlphaFoldDB" id="A0A1I5A8Z3"/>
<gene>
    <name evidence="1" type="ORF">SAMN05216386_1264</name>
</gene>
<accession>A0A1I5A8Z3</accession>
<dbReference type="InterPro" id="IPR036514">
    <property type="entry name" value="SGNH_hydro_sf"/>
</dbReference>
<sequence>MPASATSSNLDAAIKVGENLALKVFEYRLGAIKTRAVALDEFEKNLPIDSLTEMKAMPESDFIRNFRDARSKGTLMAEGDSWFDYPWKDVLGCLEDEHGYDVESVAHKGDHVEHMAYDGGQLVQFLRRLERLLLRESKIPKAVLLSGGGNDFAGREFGMILNHRLSPISGLNSQVVDGVIERIFTAYGTILSELTTLCNRAIGRKIPILIHGYDYPVPDGRGFLGGWGLFPGPWLEPGFREKGFDDLPERMSLARTLVDRINDMLRSIVGHPEFSHVIYVDLRGILRDDLSVYQEDWANELHPSFAGFSLVSNRLAEEINLLP</sequence>
<name>A0A1I5A8Z3_9PROT</name>
<reference evidence="2" key="1">
    <citation type="submission" date="2016-10" db="EMBL/GenBank/DDBJ databases">
        <authorList>
            <person name="Varghese N."/>
        </authorList>
    </citation>
    <scope>NUCLEOTIDE SEQUENCE [LARGE SCALE GENOMIC DNA]</scope>
    <source>
        <strain evidence="2">Nsp8</strain>
    </source>
</reference>
<dbReference type="Proteomes" id="UP000183107">
    <property type="component" value="Unassembled WGS sequence"/>
</dbReference>
<proteinExistence type="predicted"/>
<dbReference type="Gene3D" id="3.40.50.1110">
    <property type="entry name" value="SGNH hydrolase"/>
    <property type="match status" value="1"/>
</dbReference>